<dbReference type="AlphaFoldDB" id="A0A1S8CSX7"/>
<comment type="caution">
    <text evidence="1">The sequence shown here is derived from an EMBL/GenBank/DDBJ whole genome shotgun (WGS) entry which is preliminary data.</text>
</comment>
<proteinExistence type="predicted"/>
<gene>
    <name evidence="1" type="ORF">BKE30_13410</name>
</gene>
<organism evidence="1 2">
    <name type="scientific">Alkanindiges hydrocarboniclasticus</name>
    <dbReference type="NCBI Taxonomy" id="1907941"/>
    <lineage>
        <taxon>Bacteria</taxon>
        <taxon>Pseudomonadati</taxon>
        <taxon>Pseudomonadota</taxon>
        <taxon>Gammaproteobacteria</taxon>
        <taxon>Moraxellales</taxon>
        <taxon>Moraxellaceae</taxon>
        <taxon>Alkanindiges</taxon>
    </lineage>
</organism>
<protein>
    <submittedName>
        <fullName evidence="1">Uncharacterized protein</fullName>
    </submittedName>
</protein>
<name>A0A1S8CSX7_9GAMM</name>
<evidence type="ECO:0000313" key="2">
    <source>
        <dbReference type="Proteomes" id="UP000192132"/>
    </source>
</evidence>
<evidence type="ECO:0000313" key="1">
    <source>
        <dbReference type="EMBL" id="ONG37963.1"/>
    </source>
</evidence>
<dbReference type="EMBL" id="MLCN01000040">
    <property type="protein sequence ID" value="ONG37963.1"/>
    <property type="molecule type" value="Genomic_DNA"/>
</dbReference>
<dbReference type="Proteomes" id="UP000192132">
    <property type="component" value="Unassembled WGS sequence"/>
</dbReference>
<keyword evidence="2" id="KW-1185">Reference proteome</keyword>
<reference evidence="1 2" key="1">
    <citation type="submission" date="2016-10" db="EMBL/GenBank/DDBJ databases">
        <title>Draft Genome sequence of Alkanindiges sp. strain H1.</title>
        <authorList>
            <person name="Subhash Y."/>
            <person name="Lee S."/>
        </authorList>
    </citation>
    <scope>NUCLEOTIDE SEQUENCE [LARGE SCALE GENOMIC DNA]</scope>
    <source>
        <strain evidence="1 2">H1</strain>
    </source>
</reference>
<sequence length="98" mass="11417">MGDIFYKSWGYDQTNVNFYQVTGKKGRVTLLLRELAKDTRYIESMSGYSSPIKDNFIDEPEFSVRVTSLEQHGLRPVEFQAGDAGQQKYKEYYFTCYA</sequence>
<dbReference type="STRING" id="1907941.BKE30_13410"/>
<accession>A0A1S8CSX7</accession>